<gene>
    <name evidence="1" type="ORF">GKE97_25905</name>
</gene>
<protein>
    <submittedName>
        <fullName evidence="1">Uncharacterized protein</fullName>
    </submittedName>
</protein>
<dbReference type="EMBL" id="WKPR01000057">
    <property type="protein sequence ID" value="MSB22893.1"/>
    <property type="molecule type" value="Genomic_DNA"/>
</dbReference>
<dbReference type="RefSeq" id="WP_172698222.1">
    <property type="nucleotide sequence ID" value="NZ_WKPR01000057.1"/>
</dbReference>
<sequence length="147" mass="16865">MKIFVLTRKMDDFESTAVATPHLSLEAAQAAMAEDFKDILEVFGLSPDDEQEEEKQWGIEEKSAHIRYDICSRYADWSIQEHDLPVQMAIRVREGMVQEAIANADIYVEVFDLDTQDLAEDGKTFEADRLDADYQKLGKEPGWRAVY</sequence>
<dbReference type="Proteomes" id="UP000434475">
    <property type="component" value="Unassembled WGS sequence"/>
</dbReference>
<proteinExistence type="predicted"/>
<evidence type="ECO:0000313" key="2">
    <source>
        <dbReference type="Proteomes" id="UP000434475"/>
    </source>
</evidence>
<dbReference type="AlphaFoldDB" id="A0A6I2RBH2"/>
<accession>A0A6I2RBH2</accession>
<reference evidence="1 2" key="1">
    <citation type="journal article" date="2019" name="Nat. Med.">
        <title>A library of human gut bacterial isolates paired with longitudinal multiomics data enables mechanistic microbiome research.</title>
        <authorList>
            <person name="Poyet M."/>
            <person name="Groussin M."/>
            <person name="Gibbons S.M."/>
            <person name="Avila-Pacheco J."/>
            <person name="Jiang X."/>
            <person name="Kearney S.M."/>
            <person name="Perrotta A.R."/>
            <person name="Berdy B."/>
            <person name="Zhao S."/>
            <person name="Lieberman T.D."/>
            <person name="Swanson P.K."/>
            <person name="Smith M."/>
            <person name="Roesemann S."/>
            <person name="Alexander J.E."/>
            <person name="Rich S.A."/>
            <person name="Livny J."/>
            <person name="Vlamakis H."/>
            <person name="Clish C."/>
            <person name="Bullock K."/>
            <person name="Deik A."/>
            <person name="Scott J."/>
            <person name="Pierce K.A."/>
            <person name="Xavier R.J."/>
            <person name="Alm E.J."/>
        </authorList>
    </citation>
    <scope>NUCLEOTIDE SEQUENCE [LARGE SCALE GENOMIC DNA]</scope>
    <source>
        <strain evidence="1 2">BIOML-A2</strain>
    </source>
</reference>
<organism evidence="1 2">
    <name type="scientific">Flavonifractor plautii</name>
    <name type="common">Fusobacterium plautii</name>
    <dbReference type="NCBI Taxonomy" id="292800"/>
    <lineage>
        <taxon>Bacteria</taxon>
        <taxon>Bacillati</taxon>
        <taxon>Bacillota</taxon>
        <taxon>Clostridia</taxon>
        <taxon>Eubacteriales</taxon>
        <taxon>Oscillospiraceae</taxon>
        <taxon>Flavonifractor</taxon>
    </lineage>
</organism>
<evidence type="ECO:0000313" key="1">
    <source>
        <dbReference type="EMBL" id="MSB22893.1"/>
    </source>
</evidence>
<name>A0A6I2RBH2_FLAPL</name>
<comment type="caution">
    <text evidence="1">The sequence shown here is derived from an EMBL/GenBank/DDBJ whole genome shotgun (WGS) entry which is preliminary data.</text>
</comment>